<name>A0ABM8AYY5_9BACT</name>
<keyword evidence="2" id="KW-1185">Reference proteome</keyword>
<gene>
    <name evidence="1" type="ORF">SYK_11020</name>
</gene>
<accession>A0ABM8AYY5</accession>
<organism evidence="1 2">
    <name type="scientific">Pseudodesulfovibrio nedwellii</name>
    <dbReference type="NCBI Taxonomy" id="2973072"/>
    <lineage>
        <taxon>Bacteria</taxon>
        <taxon>Pseudomonadati</taxon>
        <taxon>Thermodesulfobacteriota</taxon>
        <taxon>Desulfovibrionia</taxon>
        <taxon>Desulfovibrionales</taxon>
        <taxon>Desulfovibrionaceae</taxon>
    </lineage>
</organism>
<evidence type="ECO:0008006" key="3">
    <source>
        <dbReference type="Google" id="ProtNLM"/>
    </source>
</evidence>
<evidence type="ECO:0000313" key="2">
    <source>
        <dbReference type="Proteomes" id="UP001317742"/>
    </source>
</evidence>
<sequence>MLTVSKNQIDDSDVCRRCSLQGPTCCRIATGQEEFCFPLSQVEKERIQEHVPFTGGFVLSPNSKAFVDHVCRLFPGEEDAARELFPEGKEHFRLAVDSMGACRFLGPEGCEIPKEARPYYCRLFPFWMAGSGVTFFDSPTCLARREGRTLIRILDRLDTNRATIKDLYGRLRLVWGLAPRKGACRVNKKF</sequence>
<dbReference type="EMBL" id="AP026709">
    <property type="protein sequence ID" value="BDQ36742.1"/>
    <property type="molecule type" value="Genomic_DNA"/>
</dbReference>
<reference evidence="1 2" key="1">
    <citation type="submission" date="2022-08" db="EMBL/GenBank/DDBJ databases">
        <title>Genome Sequence of the sulphate-reducing bacterium, Pseudodesulfovibrio sp. SYK.</title>
        <authorList>
            <person name="Kondo R."/>
            <person name="Kataoka T."/>
        </authorList>
    </citation>
    <scope>NUCLEOTIDE SEQUENCE [LARGE SCALE GENOMIC DNA]</scope>
    <source>
        <strain evidence="1 2">SYK</strain>
    </source>
</reference>
<evidence type="ECO:0000313" key="1">
    <source>
        <dbReference type="EMBL" id="BDQ36742.1"/>
    </source>
</evidence>
<protein>
    <recommendedName>
        <fullName evidence="3">YkgJ family cysteine cluster protein</fullName>
    </recommendedName>
</protein>
<proteinExistence type="predicted"/>
<dbReference type="Proteomes" id="UP001317742">
    <property type="component" value="Chromosome"/>
</dbReference>